<dbReference type="InterPro" id="IPR001005">
    <property type="entry name" value="SANT/Myb"/>
</dbReference>
<dbReference type="Proteomes" id="UP000325577">
    <property type="component" value="Linkage Group LG4"/>
</dbReference>
<accession>A0A5J5A3Z6</accession>
<dbReference type="GO" id="GO:0003700">
    <property type="term" value="F:DNA-binding transcription factor activity"/>
    <property type="evidence" value="ECO:0007669"/>
    <property type="project" value="InterPro"/>
</dbReference>
<dbReference type="EMBL" id="CM018047">
    <property type="protein sequence ID" value="KAA8524171.1"/>
    <property type="molecule type" value="Genomic_DNA"/>
</dbReference>
<dbReference type="FunFam" id="1.10.10.60:FF:000002">
    <property type="entry name" value="Myb family transcription factor"/>
    <property type="match status" value="1"/>
</dbReference>
<keyword evidence="7" id="KW-1185">Reference proteome</keyword>
<evidence type="ECO:0000313" key="7">
    <source>
        <dbReference type="Proteomes" id="UP000325577"/>
    </source>
</evidence>
<gene>
    <name evidence="6" type="ORF">F0562_010398</name>
</gene>
<name>A0A5J5A3Z6_9ASTE</name>
<dbReference type="GO" id="GO:0003677">
    <property type="term" value="F:DNA binding"/>
    <property type="evidence" value="ECO:0007669"/>
    <property type="project" value="InterPro"/>
</dbReference>
<protein>
    <recommendedName>
        <fullName evidence="5">HTH myb-type domain-containing protein</fullName>
    </recommendedName>
</protein>
<dbReference type="Gene3D" id="1.10.10.60">
    <property type="entry name" value="Homeodomain-like"/>
    <property type="match status" value="1"/>
</dbReference>
<keyword evidence="3" id="KW-0804">Transcription</keyword>
<organism evidence="6 7">
    <name type="scientific">Nyssa sinensis</name>
    <dbReference type="NCBI Taxonomy" id="561372"/>
    <lineage>
        <taxon>Eukaryota</taxon>
        <taxon>Viridiplantae</taxon>
        <taxon>Streptophyta</taxon>
        <taxon>Embryophyta</taxon>
        <taxon>Tracheophyta</taxon>
        <taxon>Spermatophyta</taxon>
        <taxon>Magnoliopsida</taxon>
        <taxon>eudicotyledons</taxon>
        <taxon>Gunneridae</taxon>
        <taxon>Pentapetalae</taxon>
        <taxon>asterids</taxon>
        <taxon>Cornales</taxon>
        <taxon>Nyssaceae</taxon>
        <taxon>Nyssa</taxon>
    </lineage>
</organism>
<evidence type="ECO:0000256" key="3">
    <source>
        <dbReference type="ARBA" id="ARBA00023163"/>
    </source>
</evidence>
<feature type="domain" description="HTH myb-type" evidence="5">
    <location>
        <begin position="14"/>
        <end position="74"/>
    </location>
</feature>
<dbReference type="PANTHER" id="PTHR31314:SF113">
    <property type="entry name" value="MYB FAMILY TRANSCRIPTION FACTOR MPH1"/>
    <property type="match status" value="1"/>
</dbReference>
<keyword evidence="4" id="KW-0539">Nucleus</keyword>
<dbReference type="Pfam" id="PF00249">
    <property type="entry name" value="Myb_DNA-binding"/>
    <property type="match status" value="1"/>
</dbReference>
<dbReference type="PROSITE" id="PS51294">
    <property type="entry name" value="HTH_MYB"/>
    <property type="match status" value="1"/>
</dbReference>
<dbReference type="AlphaFoldDB" id="A0A5J5A3Z6"/>
<dbReference type="InterPro" id="IPR017930">
    <property type="entry name" value="Myb_dom"/>
</dbReference>
<evidence type="ECO:0000256" key="1">
    <source>
        <dbReference type="ARBA" id="ARBA00004123"/>
    </source>
</evidence>
<dbReference type="InterPro" id="IPR046955">
    <property type="entry name" value="PHR1-like"/>
</dbReference>
<evidence type="ECO:0000313" key="6">
    <source>
        <dbReference type="EMBL" id="KAA8524171.1"/>
    </source>
</evidence>
<reference evidence="6 7" key="1">
    <citation type="submission" date="2019-09" db="EMBL/GenBank/DDBJ databases">
        <title>A chromosome-level genome assembly of the Chinese tupelo Nyssa sinensis.</title>
        <authorList>
            <person name="Yang X."/>
            <person name="Kang M."/>
            <person name="Yang Y."/>
            <person name="Xiong H."/>
            <person name="Wang M."/>
            <person name="Zhang Z."/>
            <person name="Wang Z."/>
            <person name="Wu H."/>
            <person name="Ma T."/>
            <person name="Liu J."/>
            <person name="Xi Z."/>
        </authorList>
    </citation>
    <scope>NUCLEOTIDE SEQUENCE [LARGE SCALE GENOMIC DNA]</scope>
    <source>
        <strain evidence="6">J267</strain>
        <tissue evidence="6">Leaf</tissue>
    </source>
</reference>
<proteinExistence type="predicted"/>
<dbReference type="SUPFAM" id="SSF46689">
    <property type="entry name" value="Homeodomain-like"/>
    <property type="match status" value="1"/>
</dbReference>
<dbReference type="GO" id="GO:0005634">
    <property type="term" value="C:nucleus"/>
    <property type="evidence" value="ECO:0007669"/>
    <property type="project" value="UniProtKB-SubCell"/>
</dbReference>
<sequence length="235" mass="27114">MKSSHGTGVRQYNKSELPRLRWTPDLHEHFVEAVEQLGGRYKATPKRILQMMSVRGLKISHVKSHLQMYRSMKDRSNVNILVSTKQSHDETTHFNNLEIISICSEGRAVSYEQSGCQHERKRHRGEIYCMDRSGSIPTREDIYDKEHQDTLGSPLSEMSKDEDVNAPNKTIEFSTAISSYCPLMQCEKQRKIWPDYQISQSRATRNFLNLPNLRSVEENNINLDLTISTCSSYSS</sequence>
<keyword evidence="2" id="KW-0805">Transcription regulation</keyword>
<dbReference type="InterPro" id="IPR009057">
    <property type="entry name" value="Homeodomain-like_sf"/>
</dbReference>
<comment type="subcellular location">
    <subcellularLocation>
        <location evidence="1">Nucleus</location>
    </subcellularLocation>
</comment>
<evidence type="ECO:0000256" key="2">
    <source>
        <dbReference type="ARBA" id="ARBA00023015"/>
    </source>
</evidence>
<evidence type="ECO:0000256" key="4">
    <source>
        <dbReference type="ARBA" id="ARBA00023242"/>
    </source>
</evidence>
<dbReference type="InterPro" id="IPR006447">
    <property type="entry name" value="Myb_dom_plants"/>
</dbReference>
<dbReference type="OrthoDB" id="551907at2759"/>
<dbReference type="NCBIfam" id="TIGR01557">
    <property type="entry name" value="myb_SHAQKYF"/>
    <property type="match status" value="1"/>
</dbReference>
<evidence type="ECO:0000259" key="5">
    <source>
        <dbReference type="PROSITE" id="PS51294"/>
    </source>
</evidence>
<dbReference type="PANTHER" id="PTHR31314">
    <property type="entry name" value="MYB FAMILY TRANSCRIPTION FACTOR PHL7-LIKE"/>
    <property type="match status" value="1"/>
</dbReference>